<dbReference type="Proteomes" id="UP000664940">
    <property type="component" value="Unassembled WGS sequence"/>
</dbReference>
<protein>
    <submittedName>
        <fullName evidence="2">Uncharacterized protein</fullName>
    </submittedName>
</protein>
<feature type="transmembrane region" description="Helical" evidence="1">
    <location>
        <begin position="83"/>
        <end position="100"/>
    </location>
</feature>
<evidence type="ECO:0000256" key="1">
    <source>
        <dbReference type="SAM" id="Phobius"/>
    </source>
</evidence>
<evidence type="ECO:0000313" key="2">
    <source>
        <dbReference type="EMBL" id="KAF6086300.1"/>
    </source>
</evidence>
<comment type="caution">
    <text evidence="2">The sequence shown here is derived from an EMBL/GenBank/DDBJ whole genome shotgun (WGS) entry which is preliminary data.</text>
</comment>
<keyword evidence="1" id="KW-0472">Membrane</keyword>
<keyword evidence="1" id="KW-1133">Transmembrane helix</keyword>
<sequence>MSLPFSFGVEKILEAYPVEPMGVHSLLFIIFSILAFPLPLSFLPFLQSIYHVLCTRCVIGSEVRGKPDISPYSRSFHRRGDKTLLPFILLAFLLVRISHVPGDSAGGAPEVTSCRQVSHSAQVILRCLGSH</sequence>
<organism evidence="2 3">
    <name type="scientific">Phyllostomus discolor</name>
    <name type="common">pale spear-nosed bat</name>
    <dbReference type="NCBI Taxonomy" id="89673"/>
    <lineage>
        <taxon>Eukaryota</taxon>
        <taxon>Metazoa</taxon>
        <taxon>Chordata</taxon>
        <taxon>Craniata</taxon>
        <taxon>Vertebrata</taxon>
        <taxon>Euteleostomi</taxon>
        <taxon>Mammalia</taxon>
        <taxon>Eutheria</taxon>
        <taxon>Laurasiatheria</taxon>
        <taxon>Chiroptera</taxon>
        <taxon>Yangochiroptera</taxon>
        <taxon>Phyllostomidae</taxon>
        <taxon>Phyllostominae</taxon>
        <taxon>Phyllostomus</taxon>
    </lineage>
</organism>
<dbReference type="EMBL" id="JABVXQ010000011">
    <property type="protein sequence ID" value="KAF6086300.1"/>
    <property type="molecule type" value="Genomic_DNA"/>
</dbReference>
<accession>A0A833Z789</accession>
<evidence type="ECO:0000313" key="3">
    <source>
        <dbReference type="Proteomes" id="UP000664940"/>
    </source>
</evidence>
<proteinExistence type="predicted"/>
<keyword evidence="1" id="KW-0812">Transmembrane</keyword>
<name>A0A833Z789_9CHIR</name>
<dbReference type="AlphaFoldDB" id="A0A833Z789"/>
<feature type="transmembrane region" description="Helical" evidence="1">
    <location>
        <begin position="26"/>
        <end position="46"/>
    </location>
</feature>
<gene>
    <name evidence="2" type="ORF">HJG60_008492</name>
</gene>
<reference evidence="2 3" key="1">
    <citation type="journal article" date="2020" name="Nature">
        <title>Six reference-quality genomes reveal evolution of bat adaptations.</title>
        <authorList>
            <person name="Jebb D."/>
            <person name="Huang Z."/>
            <person name="Pippel M."/>
            <person name="Hughes G.M."/>
            <person name="Lavrichenko K."/>
            <person name="Devanna P."/>
            <person name="Winkler S."/>
            <person name="Jermiin L.S."/>
            <person name="Skirmuntt E.C."/>
            <person name="Katzourakis A."/>
            <person name="Burkitt-Gray L."/>
            <person name="Ray D.A."/>
            <person name="Sullivan K.A.M."/>
            <person name="Roscito J.G."/>
            <person name="Kirilenko B.M."/>
            <person name="Davalos L.M."/>
            <person name="Corthals A.P."/>
            <person name="Power M.L."/>
            <person name="Jones G."/>
            <person name="Ransome R.D."/>
            <person name="Dechmann D.K.N."/>
            <person name="Locatelli A.G."/>
            <person name="Puechmaille S.J."/>
            <person name="Fedrigo O."/>
            <person name="Jarvis E.D."/>
            <person name="Hiller M."/>
            <person name="Vernes S.C."/>
            <person name="Myers E.W."/>
            <person name="Teeling E.C."/>
        </authorList>
    </citation>
    <scope>NUCLEOTIDE SEQUENCE [LARGE SCALE GENOMIC DNA]</scope>
    <source>
        <strain evidence="2">Bat1K_MPI-CBG_1</strain>
    </source>
</reference>